<dbReference type="EMBL" id="CADEAL010000835">
    <property type="protein sequence ID" value="CAB1425790.1"/>
    <property type="molecule type" value="Genomic_DNA"/>
</dbReference>
<comment type="caution">
    <text evidence="2">The sequence shown here is derived from an EMBL/GenBank/DDBJ whole genome shotgun (WGS) entry which is preliminary data.</text>
</comment>
<dbReference type="AlphaFoldDB" id="A0A9N7YBW1"/>
<feature type="compositionally biased region" description="Basic and acidic residues" evidence="1">
    <location>
        <begin position="16"/>
        <end position="29"/>
    </location>
</feature>
<gene>
    <name evidence="2" type="ORF">PLEPLA_LOCUS13723</name>
</gene>
<organism evidence="2 3">
    <name type="scientific">Pleuronectes platessa</name>
    <name type="common">European plaice</name>
    <dbReference type="NCBI Taxonomy" id="8262"/>
    <lineage>
        <taxon>Eukaryota</taxon>
        <taxon>Metazoa</taxon>
        <taxon>Chordata</taxon>
        <taxon>Craniata</taxon>
        <taxon>Vertebrata</taxon>
        <taxon>Euteleostomi</taxon>
        <taxon>Actinopterygii</taxon>
        <taxon>Neopterygii</taxon>
        <taxon>Teleostei</taxon>
        <taxon>Neoteleostei</taxon>
        <taxon>Acanthomorphata</taxon>
        <taxon>Carangaria</taxon>
        <taxon>Pleuronectiformes</taxon>
        <taxon>Pleuronectoidei</taxon>
        <taxon>Pleuronectidae</taxon>
        <taxon>Pleuronectes</taxon>
    </lineage>
</organism>
<protein>
    <submittedName>
        <fullName evidence="2">Uncharacterized protein</fullName>
    </submittedName>
</protein>
<feature type="region of interest" description="Disordered" evidence="1">
    <location>
        <begin position="1"/>
        <end position="112"/>
    </location>
</feature>
<evidence type="ECO:0000313" key="2">
    <source>
        <dbReference type="EMBL" id="CAB1425790.1"/>
    </source>
</evidence>
<feature type="compositionally biased region" description="Basic and acidic residues" evidence="1">
    <location>
        <begin position="52"/>
        <end position="95"/>
    </location>
</feature>
<reference evidence="2" key="1">
    <citation type="submission" date="2020-03" db="EMBL/GenBank/DDBJ databases">
        <authorList>
            <person name="Weist P."/>
        </authorList>
    </citation>
    <scope>NUCLEOTIDE SEQUENCE</scope>
</reference>
<evidence type="ECO:0000313" key="3">
    <source>
        <dbReference type="Proteomes" id="UP001153269"/>
    </source>
</evidence>
<name>A0A9N7YBW1_PLEPL</name>
<dbReference type="Proteomes" id="UP001153269">
    <property type="component" value="Unassembled WGS sequence"/>
</dbReference>
<sequence length="112" mass="13003">MSKRRRTQEEEAQLEVTKEEKDGWEEGKGKIVRKCGARRKEEGRQIGGRVGEWQERQDGEPGEKEEKRGINKSSDEDKRGGNNAQEQKDKVERCMEQAVRSQHRAKDQGYES</sequence>
<evidence type="ECO:0000256" key="1">
    <source>
        <dbReference type="SAM" id="MobiDB-lite"/>
    </source>
</evidence>
<accession>A0A9N7YBW1</accession>
<proteinExistence type="predicted"/>
<keyword evidence="3" id="KW-1185">Reference proteome</keyword>